<evidence type="ECO:0000313" key="8">
    <source>
        <dbReference type="Proteomes" id="UP000001227"/>
    </source>
</evidence>
<dbReference type="KEGG" id="aas:Aasi_0622"/>
<feature type="transmembrane region" description="Helical" evidence="6">
    <location>
        <begin position="170"/>
        <end position="192"/>
    </location>
</feature>
<evidence type="ECO:0000256" key="5">
    <source>
        <dbReference type="ARBA" id="ARBA00023136"/>
    </source>
</evidence>
<dbReference type="EMBL" id="CP001102">
    <property type="protein sequence ID" value="ACE06020.1"/>
    <property type="molecule type" value="Genomic_DNA"/>
</dbReference>
<dbReference type="Proteomes" id="UP000001227">
    <property type="component" value="Chromosome"/>
</dbReference>
<keyword evidence="8" id="KW-1185">Reference proteome</keyword>
<evidence type="ECO:0000256" key="4">
    <source>
        <dbReference type="ARBA" id="ARBA00022989"/>
    </source>
</evidence>
<dbReference type="AlphaFoldDB" id="B3ES18"/>
<evidence type="ECO:0000256" key="1">
    <source>
        <dbReference type="ARBA" id="ARBA00004651"/>
    </source>
</evidence>
<organism evidence="7 8">
    <name type="scientific">Amoebophilus asiaticus (strain 5a2)</name>
    <dbReference type="NCBI Taxonomy" id="452471"/>
    <lineage>
        <taxon>Bacteria</taxon>
        <taxon>Pseudomonadati</taxon>
        <taxon>Bacteroidota</taxon>
        <taxon>Cytophagia</taxon>
        <taxon>Cytophagales</taxon>
        <taxon>Amoebophilaceae</taxon>
        <taxon>Candidatus Amoebophilus</taxon>
    </lineage>
</organism>
<dbReference type="STRING" id="452471.Aasi_0622"/>
<dbReference type="Pfam" id="PF03706">
    <property type="entry name" value="LPG_synthase_TM"/>
    <property type="match status" value="1"/>
</dbReference>
<comment type="subcellular location">
    <subcellularLocation>
        <location evidence="1">Cell membrane</location>
        <topology evidence="1">Multi-pass membrane protein</topology>
    </subcellularLocation>
</comment>
<feature type="transmembrane region" description="Helical" evidence="6">
    <location>
        <begin position="82"/>
        <end position="114"/>
    </location>
</feature>
<dbReference type="PANTHER" id="PTHR37693">
    <property type="entry name" value="PHOSPHATIDYLGLYCEROL LYSYLTRANSFERASE"/>
    <property type="match status" value="1"/>
</dbReference>
<dbReference type="NCBIfam" id="TIGR00374">
    <property type="entry name" value="flippase-like domain"/>
    <property type="match status" value="1"/>
</dbReference>
<sequence length="358" mass="40807">MEIDNKKVFKTLNINKIWVPLLLGLGVTLYLFSTDPDMKLGQLSLIKQSNCLYVLLAILVVMLRDLGYVYRLRILTHKNLSWLACLYVIILWEFSSAVTPSVVGGTLVAVFLLFKEGITLGKSLAYVMLTATFDNLFFIVMAPLGLLNARSYLAESTNAVLTQWGGGINVVFWLSYTLIVAYTALMTFALFVKPVFFKWLLVKITSIKFLRKWQESAARQGDDIILASQALSGEKWSYWVRIGIVTFFVWIARYSVLNLLIAAYRPVSLVEHMVIFGKHIIMWVIMLISPTPGSSGTAEFFFKQLYGGLLGEYVLITAIVWRIITYYFYLILGVIVLPKWLKRVFVKKNVSTIKSYEY</sequence>
<feature type="transmembrane region" description="Helical" evidence="6">
    <location>
        <begin position="238"/>
        <end position="261"/>
    </location>
</feature>
<dbReference type="OrthoDB" id="1493331at2"/>
<feature type="transmembrane region" description="Helical" evidence="6">
    <location>
        <begin position="313"/>
        <end position="337"/>
    </location>
</feature>
<dbReference type="RefSeq" id="WP_012472788.1">
    <property type="nucleotide sequence ID" value="NC_010830.1"/>
</dbReference>
<proteinExistence type="predicted"/>
<name>B3ES18_AMOA5</name>
<keyword evidence="5 6" id="KW-0472">Membrane</keyword>
<gene>
    <name evidence="7" type="ordered locus">Aasi_0622</name>
</gene>
<feature type="transmembrane region" description="Helical" evidence="6">
    <location>
        <begin position="52"/>
        <end position="70"/>
    </location>
</feature>
<evidence type="ECO:0000256" key="6">
    <source>
        <dbReference type="SAM" id="Phobius"/>
    </source>
</evidence>
<keyword evidence="3 6" id="KW-0812">Transmembrane</keyword>
<keyword evidence="4 6" id="KW-1133">Transmembrane helix</keyword>
<feature type="transmembrane region" description="Helical" evidence="6">
    <location>
        <begin position="126"/>
        <end position="149"/>
    </location>
</feature>
<reference evidence="7 8" key="1">
    <citation type="journal article" date="2010" name="J. Bacteriol.">
        <title>The genome of the amoeba symbiont 'Candidatus Amoebophilus asiaticus' reveals common mechanisms for host cell interaction among amoeba-associated bacteria.</title>
        <authorList>
            <person name="Schmitz-Esser S."/>
            <person name="Tischler P."/>
            <person name="Arnold R."/>
            <person name="Montanaro J."/>
            <person name="Wagner M."/>
            <person name="Rattei T."/>
            <person name="Horn M."/>
        </authorList>
    </citation>
    <scope>NUCLEOTIDE SEQUENCE [LARGE SCALE GENOMIC DNA]</scope>
    <source>
        <strain evidence="7 8">5a2</strain>
    </source>
</reference>
<evidence type="ECO:0000313" key="7">
    <source>
        <dbReference type="EMBL" id="ACE06020.1"/>
    </source>
</evidence>
<dbReference type="eggNOG" id="COG0392">
    <property type="taxonomic scope" value="Bacteria"/>
</dbReference>
<evidence type="ECO:0000256" key="3">
    <source>
        <dbReference type="ARBA" id="ARBA00022692"/>
    </source>
</evidence>
<accession>B3ES18</accession>
<feature type="transmembrane region" description="Helical" evidence="6">
    <location>
        <begin position="273"/>
        <end position="293"/>
    </location>
</feature>
<dbReference type="InterPro" id="IPR022791">
    <property type="entry name" value="L-PG_synthase/AglD"/>
</dbReference>
<protein>
    <submittedName>
        <fullName evidence="7">Uncharacterized protein</fullName>
    </submittedName>
</protein>
<dbReference type="PANTHER" id="PTHR37693:SF1">
    <property type="entry name" value="INTEGRAL MEMBRANE PROTEIN"/>
    <property type="match status" value="1"/>
</dbReference>
<keyword evidence="2" id="KW-1003">Cell membrane</keyword>
<dbReference type="GO" id="GO:0005886">
    <property type="term" value="C:plasma membrane"/>
    <property type="evidence" value="ECO:0007669"/>
    <property type="project" value="UniProtKB-SubCell"/>
</dbReference>
<evidence type="ECO:0000256" key="2">
    <source>
        <dbReference type="ARBA" id="ARBA00022475"/>
    </source>
</evidence>
<dbReference type="HOGENOM" id="CLU_059719_0_0_10"/>
<feature type="transmembrane region" description="Helical" evidence="6">
    <location>
        <begin position="12"/>
        <end position="32"/>
    </location>
</feature>